<sequence length="763" mass="84757">MPRKKTTAPSEEPPSSPPTTRRQTRSRTDAQQSAPSASQRKEKIQGDYQPSTLPRRNAPARAREGSPESVMMPDMSSQVEGGTQSQAKAASSLAATAAATAAAAAANEASQESEEDQVQDLIDFTIHDLASRSNALHQFLQKVEAVSPNEISWARLAKIQESFDEQRQKITSSEKYFISQNEVHNSVKKLAGTEHFERSAVAMALANTALLRKLSLEIINGKLEPQLVLEELDDFFPGIFRRQVTADDSLSDYDKAFRIRCLVLAHDITTKTKTSPTLLAAQLFCDPDAVDEIKDAQRHVQTARELLQNGPYQEIGSTSPANMHELKQKHAENMAFLCTKLSQKSRAENVRALENAYPPMDLWKDLSEWAGEVYQRSRESPEKKKGKAPVYIAQASQGSRPKPAAASAASSQIPFRASARNETRTMAPASQTQSGAANGSQGNRRSVPEDESDSEGDELDQSIVRTGAPSGSYLDGSAYLNRRAREIIRQHRATPPSNQMGHKNPLANVDADTILDQFQAFLASQGMSGSQTSSQKRPREEVSIYGEEDEGEPFFDHSRRDGQSPPKRSRLSNSQYAPSVSGYREASVSQSIRYREPSMSQSFIANDEGEMEFGPEDIPILTQKARAATRMHRERRPAQRRQKWDAVDSAALINAIPEFACGWSDMEKQNLFSVPRSQQQIRDKARNLKVDFLKADAPLPRGFDGVVLGKKEIDAVQALGKNPFRLESDLDDYSRPINTIWDPEMDLEEHRIRYRATADHMAD</sequence>
<feature type="compositionally biased region" description="Acidic residues" evidence="1">
    <location>
        <begin position="449"/>
        <end position="460"/>
    </location>
</feature>
<feature type="compositionally biased region" description="Low complexity" evidence="1">
    <location>
        <begin position="525"/>
        <end position="535"/>
    </location>
</feature>
<dbReference type="OrthoDB" id="5398572at2759"/>
<dbReference type="STRING" id="1229662.W3XFT9"/>
<dbReference type="Proteomes" id="UP000030651">
    <property type="component" value="Unassembled WGS sequence"/>
</dbReference>
<evidence type="ECO:0000313" key="2">
    <source>
        <dbReference type="EMBL" id="ETS84874.1"/>
    </source>
</evidence>
<dbReference type="GeneID" id="19267912"/>
<accession>W3XFT9</accession>
<feature type="region of interest" description="Disordered" evidence="1">
    <location>
        <begin position="1"/>
        <end position="88"/>
    </location>
</feature>
<evidence type="ECO:0000313" key="3">
    <source>
        <dbReference type="Proteomes" id="UP000030651"/>
    </source>
</evidence>
<keyword evidence="3" id="KW-1185">Reference proteome</keyword>
<organism evidence="2 3">
    <name type="scientific">Pestalotiopsis fici (strain W106-1 / CGMCC3.15140)</name>
    <dbReference type="NCBI Taxonomy" id="1229662"/>
    <lineage>
        <taxon>Eukaryota</taxon>
        <taxon>Fungi</taxon>
        <taxon>Dikarya</taxon>
        <taxon>Ascomycota</taxon>
        <taxon>Pezizomycotina</taxon>
        <taxon>Sordariomycetes</taxon>
        <taxon>Xylariomycetidae</taxon>
        <taxon>Amphisphaeriales</taxon>
        <taxon>Sporocadaceae</taxon>
        <taxon>Pestalotiopsis</taxon>
    </lineage>
</organism>
<dbReference type="EMBL" id="KI912110">
    <property type="protein sequence ID" value="ETS84874.1"/>
    <property type="molecule type" value="Genomic_DNA"/>
</dbReference>
<gene>
    <name evidence="2" type="ORF">PFICI_02899</name>
</gene>
<feature type="compositionally biased region" description="Polar residues" evidence="1">
    <location>
        <begin position="428"/>
        <end position="444"/>
    </location>
</feature>
<feature type="region of interest" description="Disordered" evidence="1">
    <location>
        <begin position="377"/>
        <end position="476"/>
    </location>
</feature>
<reference evidence="3" key="1">
    <citation type="journal article" date="2015" name="BMC Genomics">
        <title>Genomic and transcriptomic analysis of the endophytic fungus Pestalotiopsis fici reveals its lifestyle and high potential for synthesis of natural products.</title>
        <authorList>
            <person name="Wang X."/>
            <person name="Zhang X."/>
            <person name="Liu L."/>
            <person name="Xiang M."/>
            <person name="Wang W."/>
            <person name="Sun X."/>
            <person name="Che Y."/>
            <person name="Guo L."/>
            <person name="Liu G."/>
            <person name="Guo L."/>
            <person name="Wang C."/>
            <person name="Yin W.B."/>
            <person name="Stadler M."/>
            <person name="Zhang X."/>
            <person name="Liu X."/>
        </authorList>
    </citation>
    <scope>NUCLEOTIDE SEQUENCE [LARGE SCALE GENOMIC DNA]</scope>
    <source>
        <strain evidence="3">W106-1 / CGMCC3.15140</strain>
    </source>
</reference>
<dbReference type="HOGENOM" id="CLU_015426_0_0_1"/>
<dbReference type="InParanoid" id="W3XFT9"/>
<feature type="region of interest" description="Disordered" evidence="1">
    <location>
        <begin position="525"/>
        <end position="584"/>
    </location>
</feature>
<dbReference type="KEGG" id="pfy:PFICI_02899"/>
<dbReference type="AlphaFoldDB" id="W3XFT9"/>
<name>W3XFT9_PESFW</name>
<evidence type="ECO:0008006" key="4">
    <source>
        <dbReference type="Google" id="ProtNLM"/>
    </source>
</evidence>
<dbReference type="eggNOG" id="ENOG502SFIP">
    <property type="taxonomic scope" value="Eukaryota"/>
</dbReference>
<protein>
    <recommendedName>
        <fullName evidence="4">Myb-like domain-containing protein</fullName>
    </recommendedName>
</protein>
<dbReference type="RefSeq" id="XP_007829671.1">
    <property type="nucleotide sequence ID" value="XM_007831480.1"/>
</dbReference>
<proteinExistence type="predicted"/>
<dbReference type="OMA" id="LWARIAK"/>
<evidence type="ECO:0000256" key="1">
    <source>
        <dbReference type="SAM" id="MobiDB-lite"/>
    </source>
</evidence>